<dbReference type="InterPro" id="IPR036249">
    <property type="entry name" value="Thioredoxin-like_sf"/>
</dbReference>
<evidence type="ECO:0000313" key="9">
    <source>
        <dbReference type="EMBL" id="KAL3085944.1"/>
    </source>
</evidence>
<comment type="caution">
    <text evidence="9">The sequence shown here is derived from an EMBL/GenBank/DDBJ whole genome shotgun (WGS) entry which is preliminary data.</text>
</comment>
<feature type="compositionally biased region" description="Basic and acidic residues" evidence="7">
    <location>
        <begin position="307"/>
        <end position="334"/>
    </location>
</feature>
<dbReference type="GO" id="GO:0003756">
    <property type="term" value="F:protein disulfide isomerase activity"/>
    <property type="evidence" value="ECO:0007669"/>
    <property type="project" value="UniProtKB-EC"/>
</dbReference>
<dbReference type="AlphaFoldDB" id="A0ABD2J1G4"/>
<feature type="compositionally biased region" description="Acidic residues" evidence="7">
    <location>
        <begin position="285"/>
        <end position="306"/>
    </location>
</feature>
<keyword evidence="6" id="KW-0676">Redox-active center</keyword>
<reference evidence="9 10" key="1">
    <citation type="submission" date="2024-10" db="EMBL/GenBank/DDBJ databases">
        <authorList>
            <person name="Kim D."/>
        </authorList>
    </citation>
    <scope>NUCLEOTIDE SEQUENCE [LARGE SCALE GENOMIC DNA]</scope>
    <source>
        <strain evidence="9">Taebaek</strain>
    </source>
</reference>
<comment type="subcellular location">
    <subcellularLocation>
        <location evidence="2">Endoplasmic reticulum lumen</location>
    </subcellularLocation>
</comment>
<proteinExistence type="predicted"/>
<feature type="domain" description="PDIA6-like C-terminal thioredoxin-like" evidence="8">
    <location>
        <begin position="145"/>
        <end position="257"/>
    </location>
</feature>
<keyword evidence="4" id="KW-1015">Disulfide bond</keyword>
<keyword evidence="10" id="KW-1185">Reference proteome</keyword>
<evidence type="ECO:0000259" key="8">
    <source>
        <dbReference type="Pfam" id="PF24541"/>
    </source>
</evidence>
<organism evidence="9 10">
    <name type="scientific">Heterodera schachtii</name>
    <name type="common">Sugarbeet cyst nematode worm</name>
    <name type="synonym">Tylenchus schachtii</name>
    <dbReference type="NCBI Taxonomy" id="97005"/>
    <lineage>
        <taxon>Eukaryota</taxon>
        <taxon>Metazoa</taxon>
        <taxon>Ecdysozoa</taxon>
        <taxon>Nematoda</taxon>
        <taxon>Chromadorea</taxon>
        <taxon>Rhabditida</taxon>
        <taxon>Tylenchina</taxon>
        <taxon>Tylenchomorpha</taxon>
        <taxon>Tylenchoidea</taxon>
        <taxon>Heteroderidae</taxon>
        <taxon>Heteroderinae</taxon>
        <taxon>Heterodera</taxon>
    </lineage>
</organism>
<protein>
    <recommendedName>
        <fullName evidence="3">protein disulfide-isomerase</fullName>
        <ecNumber evidence="3">5.3.4.1</ecNumber>
    </recommendedName>
</protein>
<sequence>MVNKTLCELVKRMSEFDVQQASQKIVKMAIEKRHVLEADVAPFLIGIEVVKVHAGQQVSGQGHSFGKSDYSLGALDATVHTSIANRFGIRDFTNISRPVAKGQNSHLSPTKKIGRTTFAKFICSDIVQWAMQKVSENLPPPDLKQVLGQRSFDEDQQLCVIVLLPHIMDCQLKCRNNYLAMLHELALADKFKRNHWGWVWTEAGQQPDLEHSFGIGGFGYPVMVAVNTRKLKYSTMTGSFGQSGISEFLRDLSYGKGKTSSVPGANMPSLADVPAWDGRDAELPPMEDVDDIDLSDVSLDDEEVEEMPTKEAKKGMDEEEKKKKGTKAEEEASAKKTKTPKKKSADEL</sequence>
<dbReference type="Proteomes" id="UP001620645">
    <property type="component" value="Unassembled WGS sequence"/>
</dbReference>
<evidence type="ECO:0000256" key="3">
    <source>
        <dbReference type="ARBA" id="ARBA00012723"/>
    </source>
</evidence>
<comment type="catalytic activity">
    <reaction evidence="1">
        <text>Catalyzes the rearrangement of -S-S- bonds in proteins.</text>
        <dbReference type="EC" id="5.3.4.1"/>
    </reaction>
</comment>
<evidence type="ECO:0000313" key="10">
    <source>
        <dbReference type="Proteomes" id="UP001620645"/>
    </source>
</evidence>
<name>A0ABD2J1G4_HETSC</name>
<evidence type="ECO:0000256" key="5">
    <source>
        <dbReference type="ARBA" id="ARBA00023235"/>
    </source>
</evidence>
<evidence type="ECO:0000256" key="4">
    <source>
        <dbReference type="ARBA" id="ARBA00023157"/>
    </source>
</evidence>
<dbReference type="InterPro" id="IPR057305">
    <property type="entry name" value="Thioredox_PDIA6_C"/>
</dbReference>
<evidence type="ECO:0000256" key="2">
    <source>
        <dbReference type="ARBA" id="ARBA00004319"/>
    </source>
</evidence>
<feature type="region of interest" description="Disordered" evidence="7">
    <location>
        <begin position="258"/>
        <end position="348"/>
    </location>
</feature>
<dbReference type="EMBL" id="JBICCN010000219">
    <property type="protein sequence ID" value="KAL3085944.1"/>
    <property type="molecule type" value="Genomic_DNA"/>
</dbReference>
<dbReference type="Pfam" id="PF24541">
    <property type="entry name" value="Thioredox_PDIA6_C"/>
    <property type="match status" value="1"/>
</dbReference>
<gene>
    <name evidence="9" type="ORF">niasHS_008986</name>
</gene>
<dbReference type="SUPFAM" id="SSF52833">
    <property type="entry name" value="Thioredoxin-like"/>
    <property type="match status" value="1"/>
</dbReference>
<dbReference type="GO" id="GO:0005788">
    <property type="term" value="C:endoplasmic reticulum lumen"/>
    <property type="evidence" value="ECO:0007669"/>
    <property type="project" value="UniProtKB-SubCell"/>
</dbReference>
<evidence type="ECO:0000256" key="7">
    <source>
        <dbReference type="SAM" id="MobiDB-lite"/>
    </source>
</evidence>
<evidence type="ECO:0000256" key="1">
    <source>
        <dbReference type="ARBA" id="ARBA00001182"/>
    </source>
</evidence>
<keyword evidence="5" id="KW-0413">Isomerase</keyword>
<dbReference type="PANTHER" id="PTHR45815:SF3">
    <property type="entry name" value="PROTEIN DISULFIDE-ISOMERASE A6"/>
    <property type="match status" value="1"/>
</dbReference>
<dbReference type="PANTHER" id="PTHR45815">
    <property type="entry name" value="PROTEIN DISULFIDE-ISOMERASE A6"/>
    <property type="match status" value="1"/>
</dbReference>
<dbReference type="CDD" id="cd02983">
    <property type="entry name" value="P5_C"/>
    <property type="match status" value="1"/>
</dbReference>
<accession>A0ABD2J1G4</accession>
<dbReference type="EC" id="5.3.4.1" evidence="3"/>
<evidence type="ECO:0000256" key="6">
    <source>
        <dbReference type="ARBA" id="ARBA00023284"/>
    </source>
</evidence>